<feature type="non-terminal residue" evidence="1">
    <location>
        <position position="167"/>
    </location>
</feature>
<organism evidence="1">
    <name type="scientific">marine metagenome</name>
    <dbReference type="NCBI Taxonomy" id="408172"/>
    <lineage>
        <taxon>unclassified sequences</taxon>
        <taxon>metagenomes</taxon>
        <taxon>ecological metagenomes</taxon>
    </lineage>
</organism>
<feature type="non-terminal residue" evidence="1">
    <location>
        <position position="1"/>
    </location>
</feature>
<sequence length="167" mass="17954">MSLPIQQDISGCFGTSVGLTEDELQPYLQRCEVARTEFANELNQSRFSAYAIARREDDLSALASIAEDWRKRFSRIVLFGTGGSSLGARALAVLAKEGGPKLSVHDNLDPDVMASVLVPDKLADTGFLVVSKSGGTGEILAQTLTAITALRKILGQAALRNHFLFIS</sequence>
<dbReference type="SUPFAM" id="SSF53697">
    <property type="entry name" value="SIS domain"/>
    <property type="match status" value="1"/>
</dbReference>
<protein>
    <recommendedName>
        <fullName evidence="2">Glucose-6-phosphate isomerase</fullName>
    </recommendedName>
</protein>
<dbReference type="EMBL" id="UINC01120108">
    <property type="protein sequence ID" value="SVC94384.1"/>
    <property type="molecule type" value="Genomic_DNA"/>
</dbReference>
<dbReference type="Gene3D" id="3.40.50.10490">
    <property type="entry name" value="Glucose-6-phosphate isomerase like protein, domain 1"/>
    <property type="match status" value="1"/>
</dbReference>
<evidence type="ECO:0000313" key="1">
    <source>
        <dbReference type="EMBL" id="SVC94384.1"/>
    </source>
</evidence>
<reference evidence="1" key="1">
    <citation type="submission" date="2018-05" db="EMBL/GenBank/DDBJ databases">
        <authorList>
            <person name="Lanie J.A."/>
            <person name="Ng W.-L."/>
            <person name="Kazmierczak K.M."/>
            <person name="Andrzejewski T.M."/>
            <person name="Davidsen T.M."/>
            <person name="Wayne K.J."/>
            <person name="Tettelin H."/>
            <person name="Glass J.I."/>
            <person name="Rusch D."/>
            <person name="Podicherti R."/>
            <person name="Tsui H.-C.T."/>
            <person name="Winkler M.E."/>
        </authorList>
    </citation>
    <scope>NUCLEOTIDE SEQUENCE</scope>
</reference>
<dbReference type="GO" id="GO:0006094">
    <property type="term" value="P:gluconeogenesis"/>
    <property type="evidence" value="ECO:0007669"/>
    <property type="project" value="InterPro"/>
</dbReference>
<dbReference type="InterPro" id="IPR046348">
    <property type="entry name" value="SIS_dom_sf"/>
</dbReference>
<dbReference type="PROSITE" id="PS51463">
    <property type="entry name" value="P_GLUCOSE_ISOMERASE_3"/>
    <property type="match status" value="1"/>
</dbReference>
<evidence type="ECO:0008006" key="2">
    <source>
        <dbReference type="Google" id="ProtNLM"/>
    </source>
</evidence>
<accession>A0A382R9K3</accession>
<dbReference type="InterPro" id="IPR001672">
    <property type="entry name" value="G6P_Isomerase"/>
</dbReference>
<dbReference type="AlphaFoldDB" id="A0A382R9K3"/>
<dbReference type="GO" id="GO:0097367">
    <property type="term" value="F:carbohydrate derivative binding"/>
    <property type="evidence" value="ECO:0007669"/>
    <property type="project" value="InterPro"/>
</dbReference>
<proteinExistence type="predicted"/>
<name>A0A382R9K3_9ZZZZ</name>
<dbReference type="GO" id="GO:0004347">
    <property type="term" value="F:glucose-6-phosphate isomerase activity"/>
    <property type="evidence" value="ECO:0007669"/>
    <property type="project" value="InterPro"/>
</dbReference>
<gene>
    <name evidence="1" type="ORF">METZ01_LOCUS347238</name>
</gene>
<dbReference type="GO" id="GO:0006096">
    <property type="term" value="P:glycolytic process"/>
    <property type="evidence" value="ECO:0007669"/>
    <property type="project" value="InterPro"/>
</dbReference>